<evidence type="ECO:0000313" key="1">
    <source>
        <dbReference type="EMBL" id="POB04495.1"/>
    </source>
</evidence>
<dbReference type="AlphaFoldDB" id="A0A2P4EWV8"/>
<reference evidence="1 2" key="1">
    <citation type="submission" date="2018-01" db="EMBL/GenBank/DDBJ databases">
        <title>Draft genome of the type strain Pseudomonas oceani DSM 100277 isolated from the deep water in Okinawa trough, northwestern Pacific Ocean.</title>
        <authorList>
            <person name="Gomila M."/>
            <person name="Mulet M."/>
            <person name="Garcia-Valdes E."/>
            <person name="Lalucat J."/>
        </authorList>
    </citation>
    <scope>NUCLEOTIDE SEQUENCE [LARGE SCALE GENOMIC DNA]</scope>
    <source>
        <strain evidence="1 2">DSM 100277</strain>
    </source>
</reference>
<gene>
    <name evidence="1" type="ORF">C1949_05845</name>
</gene>
<organism evidence="1 2">
    <name type="scientific">Halopseudomonas oceani</name>
    <dbReference type="NCBI Taxonomy" id="1708783"/>
    <lineage>
        <taxon>Bacteria</taxon>
        <taxon>Pseudomonadati</taxon>
        <taxon>Pseudomonadota</taxon>
        <taxon>Gammaproteobacteria</taxon>
        <taxon>Pseudomonadales</taxon>
        <taxon>Pseudomonadaceae</taxon>
        <taxon>Halopseudomonas</taxon>
    </lineage>
</organism>
<protein>
    <submittedName>
        <fullName evidence="1">Uncharacterized protein</fullName>
    </submittedName>
</protein>
<evidence type="ECO:0000313" key="2">
    <source>
        <dbReference type="Proteomes" id="UP000243451"/>
    </source>
</evidence>
<dbReference type="Proteomes" id="UP000243451">
    <property type="component" value="Unassembled WGS sequence"/>
</dbReference>
<dbReference type="OrthoDB" id="9793251at2"/>
<comment type="caution">
    <text evidence="1">The sequence shown here is derived from an EMBL/GenBank/DDBJ whole genome shotgun (WGS) entry which is preliminary data.</text>
</comment>
<name>A0A2P4EWV8_9GAMM</name>
<keyword evidence="2" id="KW-1185">Reference proteome</keyword>
<sequence>MNSTVFPAVTDFGEGAPYWSETHFEEMPQLIYFIDFLDGAVDAHSEGFALAVRLVRSE</sequence>
<accession>A0A2P4EWV8</accession>
<proteinExistence type="predicted"/>
<dbReference type="EMBL" id="PPSK01000004">
    <property type="protein sequence ID" value="POB04495.1"/>
    <property type="molecule type" value="Genomic_DNA"/>
</dbReference>